<dbReference type="NCBIfam" id="TIGR03347">
    <property type="entry name" value="VI_chp_1"/>
    <property type="match status" value="1"/>
</dbReference>
<reference evidence="2 3" key="1">
    <citation type="submission" date="2019-09" db="EMBL/GenBank/DDBJ databases">
        <title>Draft genome sequence of various Type strains from the CCUG.</title>
        <authorList>
            <person name="Pineiro-Iglesias B."/>
            <person name="Tunovic T."/>
            <person name="Unosson C."/>
            <person name="Inganas E."/>
            <person name="Ohlen M."/>
            <person name="Cardew S."/>
            <person name="Jensie-Markopoulos S."/>
            <person name="Salva-Serra F."/>
            <person name="Jaen-Luchoro D."/>
            <person name="Karlsson R."/>
            <person name="Svensson-Stadler L."/>
            <person name="Chun J."/>
            <person name="Moore E."/>
        </authorList>
    </citation>
    <scope>NUCLEOTIDE SEQUENCE [LARGE SCALE GENOMIC DNA]</scope>
    <source>
        <strain evidence="2 3">CCUG 53682T</strain>
    </source>
</reference>
<accession>A0A5M9QYM4</accession>
<organism evidence="2 3">
    <name type="scientific">Morganella psychrotolerans</name>
    <dbReference type="NCBI Taxonomy" id="368603"/>
    <lineage>
        <taxon>Bacteria</taxon>
        <taxon>Pseudomonadati</taxon>
        <taxon>Pseudomonadota</taxon>
        <taxon>Gammaproteobacteria</taxon>
        <taxon>Enterobacterales</taxon>
        <taxon>Morganellaceae</taxon>
        <taxon>Morganella</taxon>
    </lineage>
</organism>
<comment type="caution">
    <text evidence="2">The sequence shown here is derived from an EMBL/GenBank/DDBJ whole genome shotgun (WGS) entry which is preliminary data.</text>
</comment>
<evidence type="ECO:0000313" key="3">
    <source>
        <dbReference type="Proteomes" id="UP000322181"/>
    </source>
</evidence>
<dbReference type="InterPro" id="IPR010732">
    <property type="entry name" value="T6SS_TssG-like"/>
</dbReference>
<name>A0A5M9QYM4_9GAMM</name>
<dbReference type="OrthoDB" id="1523296at2"/>
<proteinExistence type="predicted"/>
<dbReference type="PANTHER" id="PTHR35564:SF3">
    <property type="entry name" value="TYPE VI SECRETION SYSTEM BASEPLATE SUBUNIT TSSG"/>
    <property type="match status" value="1"/>
</dbReference>
<dbReference type="Proteomes" id="UP000322181">
    <property type="component" value="Unassembled WGS sequence"/>
</dbReference>
<evidence type="ECO:0000256" key="1">
    <source>
        <dbReference type="SAM" id="MobiDB-lite"/>
    </source>
</evidence>
<protein>
    <submittedName>
        <fullName evidence="2">Type VI secretion system baseplate subunit TssG</fullName>
    </submittedName>
</protein>
<dbReference type="EMBL" id="VXKB01000006">
    <property type="protein sequence ID" value="KAA8713583.1"/>
    <property type="molecule type" value="Genomic_DNA"/>
</dbReference>
<evidence type="ECO:0000313" key="2">
    <source>
        <dbReference type="EMBL" id="KAA8713583.1"/>
    </source>
</evidence>
<gene>
    <name evidence="2" type="primary">tssG</name>
    <name evidence="2" type="ORF">F4V73_16740</name>
</gene>
<dbReference type="AlphaFoldDB" id="A0A5M9QYM4"/>
<dbReference type="RefSeq" id="WP_067369964.1">
    <property type="nucleotide sequence ID" value="NZ_BAAAFS010000002.1"/>
</dbReference>
<feature type="region of interest" description="Disordered" evidence="1">
    <location>
        <begin position="39"/>
        <end position="80"/>
    </location>
</feature>
<feature type="compositionally biased region" description="Basic and acidic residues" evidence="1">
    <location>
        <begin position="68"/>
        <end position="78"/>
    </location>
</feature>
<dbReference type="Pfam" id="PF06996">
    <property type="entry name" value="T6SS_TssG"/>
    <property type="match status" value="1"/>
</dbReference>
<dbReference type="PANTHER" id="PTHR35564">
    <property type="match status" value="1"/>
</dbReference>
<sequence length="366" mass="40751">MDRKSQSSAAPLIDALGDRLPYYNFYRFCQLLEQSCPDRPPLGSSQDPADDPVRFRPHPGMGFPVTELKGRDPDDRYRKSNVPGIRTTFTGLYGITSPLPTHYLDDIAQYRDGTDSLTDFLDIFNHRLTTQFYRVWRKYSYPATFGAGGRDETSQYLFGLIGLGIPGCAENSPAPLSRFLALLGTMRLPTRTAEGICSLVNLLAPETQVQVVAHDPRRIQLDNPVTMSCARPLTLKHKPVMGRSATDVNSQVLVRLTTENADEAKQWLPDGQIYQDFMALLHIYLGARVNARLQLSVPRHLLPDAALSVQPGSGAQIGRTAVMKPNSGTASPKAVKTMVTIGLGRYQRLTPYYQQKEADENGNYRF</sequence>